<sequence length="43" mass="5043">MADLQGRIPSNRRLSFDNRLWVGLHIENWSDAFGSRTHTTLSW</sequence>
<organism evidence="1">
    <name type="scientific">Macaca fascicularis</name>
    <name type="common">Crab-eating macaque</name>
    <name type="synonym">Cynomolgus monkey</name>
    <dbReference type="NCBI Taxonomy" id="9541"/>
    <lineage>
        <taxon>Eukaryota</taxon>
        <taxon>Metazoa</taxon>
        <taxon>Chordata</taxon>
        <taxon>Craniata</taxon>
        <taxon>Vertebrata</taxon>
        <taxon>Euteleostomi</taxon>
        <taxon>Mammalia</taxon>
        <taxon>Eutheria</taxon>
        <taxon>Euarchontoglires</taxon>
        <taxon>Primates</taxon>
        <taxon>Haplorrhini</taxon>
        <taxon>Catarrhini</taxon>
        <taxon>Cercopithecidae</taxon>
        <taxon>Cercopithecinae</taxon>
        <taxon>Macaca</taxon>
    </lineage>
</organism>
<name>I7GD11_MACFA</name>
<reference evidence="1" key="1">
    <citation type="journal article" date="2007" name="PLoS Biol.">
        <title>Rate of evolution in brain-expressed genes in humans and other primates.</title>
        <authorList>
            <person name="Wang H.-Y."/>
            <person name="Chien H.-C."/>
            <person name="Osada N."/>
            <person name="Hashimoto K."/>
            <person name="Sugano S."/>
            <person name="Gojobori T."/>
            <person name="Chou C.-K."/>
            <person name="Tsai S.-F."/>
            <person name="Wu C.-I."/>
            <person name="Shen C.-K.J."/>
        </authorList>
    </citation>
    <scope>NUCLEOTIDE SEQUENCE</scope>
</reference>
<accession>I7GD11</accession>
<dbReference type="EMBL" id="AB173092">
    <property type="protein sequence ID" value="BAE90154.1"/>
    <property type="molecule type" value="mRNA"/>
</dbReference>
<dbReference type="AlphaFoldDB" id="I7GD11"/>
<protein>
    <submittedName>
        <fullName evidence="1">Macaca fascicularis brain cDNA clone: QflA-20991, similar to human APG4 autophagy 4 homolog C (S. cerevisiae) (APG4C),transcript variant 1, mRNA, RefSeq: NM_032852.2</fullName>
    </submittedName>
</protein>
<proteinExistence type="evidence at transcript level"/>
<evidence type="ECO:0000313" key="1">
    <source>
        <dbReference type="EMBL" id="BAE90154.1"/>
    </source>
</evidence>